<evidence type="ECO:0000313" key="2">
    <source>
        <dbReference type="Proteomes" id="UP000482155"/>
    </source>
</evidence>
<reference evidence="1 2" key="1">
    <citation type="submission" date="2020-02" db="EMBL/GenBank/DDBJ databases">
        <authorList>
            <person name="Kim M.K."/>
        </authorList>
    </citation>
    <scope>NUCLEOTIDE SEQUENCE [LARGE SCALE GENOMIC DNA]</scope>
    <source>
        <strain evidence="1 2">17J57-3</strain>
    </source>
</reference>
<dbReference type="Proteomes" id="UP000482155">
    <property type="component" value="Unassembled WGS sequence"/>
</dbReference>
<gene>
    <name evidence="1" type="ORF">G3574_03665</name>
</gene>
<protein>
    <submittedName>
        <fullName evidence="1">Uncharacterized protein</fullName>
    </submittedName>
</protein>
<name>A0A6B3SHL6_9BURK</name>
<keyword evidence="2" id="KW-1185">Reference proteome</keyword>
<evidence type="ECO:0000313" key="1">
    <source>
        <dbReference type="EMBL" id="NEX60168.1"/>
    </source>
</evidence>
<comment type="caution">
    <text evidence="1">The sequence shown here is derived from an EMBL/GenBank/DDBJ whole genome shotgun (WGS) entry which is preliminary data.</text>
</comment>
<dbReference type="EMBL" id="JAAIVB010000011">
    <property type="protein sequence ID" value="NEX60168.1"/>
    <property type="molecule type" value="Genomic_DNA"/>
</dbReference>
<sequence>MQTAVVEKTREEVEALKRNWQEDPCWDLGETEGFEAHRAELAAFQTENERIWRDQAKVRQAKQEQDIADKAIALGIPGNIALAGYILDLERRISNLESKVLPF</sequence>
<dbReference type="RefSeq" id="WP_163960668.1">
    <property type="nucleotide sequence ID" value="NZ_JAAIVB010000011.1"/>
</dbReference>
<dbReference type="AlphaFoldDB" id="A0A6B3SHL6"/>
<proteinExistence type="predicted"/>
<accession>A0A6B3SHL6</accession>
<organism evidence="1 2">
    <name type="scientific">Noviherbaspirillum galbum</name>
    <dbReference type="NCBI Taxonomy" id="2709383"/>
    <lineage>
        <taxon>Bacteria</taxon>
        <taxon>Pseudomonadati</taxon>
        <taxon>Pseudomonadota</taxon>
        <taxon>Betaproteobacteria</taxon>
        <taxon>Burkholderiales</taxon>
        <taxon>Oxalobacteraceae</taxon>
        <taxon>Noviherbaspirillum</taxon>
    </lineage>
</organism>